<sequence length="413" mass="48363">MCMTGTDLVCEVQFHHNVFYQYKKESHYVYKRARLFESGDRNLAYEYVTKHIKDKVSKNEKYIPHEEVDHDHAEENDEKEEGKETEGHTREGEKKVDEKTVEELVKEWMPPQAAKQCYDALAEHGYDTLEMLELIANTEEETLNELTKTMGFKAGHAKLFVKRRDEYFQSIRNKEKQKQQEKEQLKQNWNDKVQKDKESAMAEEVAKKTKEFDSAYNRFLVASAFITGQTEKTFKCTWFGKNPYRWINSDWEAAPLSTQGSGLPERFELEEKTLKVFSIICQFRVSKCREGAHHSSFLSFENFTMIKGDDFYEFDSVDNKFHNLVISVDLNKGKFWFMLGSKTKFKELQITVPGGVLNPHVLYIGCHIHRGFNNVYKRMDGEIANVRIYSIPFDTALMETALEFYKAVKPPTQ</sequence>
<evidence type="ECO:0000256" key="1">
    <source>
        <dbReference type="SAM" id="Coils"/>
    </source>
</evidence>
<dbReference type="EMBL" id="ASPP01020499">
    <property type="protein sequence ID" value="ETO13614.1"/>
    <property type="molecule type" value="Genomic_DNA"/>
</dbReference>
<evidence type="ECO:0000256" key="2">
    <source>
        <dbReference type="SAM" id="MobiDB-lite"/>
    </source>
</evidence>
<accession>X6MIA7</accession>
<organism evidence="3 4">
    <name type="scientific">Reticulomyxa filosa</name>
    <dbReference type="NCBI Taxonomy" id="46433"/>
    <lineage>
        <taxon>Eukaryota</taxon>
        <taxon>Sar</taxon>
        <taxon>Rhizaria</taxon>
        <taxon>Retaria</taxon>
        <taxon>Foraminifera</taxon>
        <taxon>Monothalamids</taxon>
        <taxon>Reticulomyxidae</taxon>
        <taxon>Reticulomyxa</taxon>
    </lineage>
</organism>
<gene>
    <name evidence="3" type="ORF">RFI_23754</name>
</gene>
<reference evidence="3 4" key="1">
    <citation type="journal article" date="2013" name="Curr. Biol.">
        <title>The Genome of the Foraminiferan Reticulomyxa filosa.</title>
        <authorList>
            <person name="Glockner G."/>
            <person name="Hulsmann N."/>
            <person name="Schleicher M."/>
            <person name="Noegel A.A."/>
            <person name="Eichinger L."/>
            <person name="Gallinger C."/>
            <person name="Pawlowski J."/>
            <person name="Sierra R."/>
            <person name="Euteneuer U."/>
            <person name="Pillet L."/>
            <person name="Moustafa A."/>
            <person name="Platzer M."/>
            <person name="Groth M."/>
            <person name="Szafranski K."/>
            <person name="Schliwa M."/>
        </authorList>
    </citation>
    <scope>NUCLEOTIDE SEQUENCE [LARGE SCALE GENOMIC DNA]</scope>
</reference>
<name>X6MIA7_RETFI</name>
<feature type="compositionally biased region" description="Basic and acidic residues" evidence="2">
    <location>
        <begin position="80"/>
        <end position="98"/>
    </location>
</feature>
<proteinExistence type="predicted"/>
<feature type="region of interest" description="Disordered" evidence="2">
    <location>
        <begin position="65"/>
        <end position="98"/>
    </location>
</feature>
<dbReference type="Proteomes" id="UP000023152">
    <property type="component" value="Unassembled WGS sequence"/>
</dbReference>
<evidence type="ECO:0000313" key="4">
    <source>
        <dbReference type="Proteomes" id="UP000023152"/>
    </source>
</evidence>
<dbReference type="OrthoDB" id="1919336at2759"/>
<protein>
    <submittedName>
        <fullName evidence="3">Uncharacterized protein</fullName>
    </submittedName>
</protein>
<keyword evidence="1" id="KW-0175">Coiled coil</keyword>
<dbReference type="AlphaFoldDB" id="X6MIA7"/>
<feature type="coiled-coil region" evidence="1">
    <location>
        <begin position="129"/>
        <end position="192"/>
    </location>
</feature>
<keyword evidence="4" id="KW-1185">Reference proteome</keyword>
<evidence type="ECO:0000313" key="3">
    <source>
        <dbReference type="EMBL" id="ETO13614.1"/>
    </source>
</evidence>
<comment type="caution">
    <text evidence="3">The sequence shown here is derived from an EMBL/GenBank/DDBJ whole genome shotgun (WGS) entry which is preliminary data.</text>
</comment>